<dbReference type="Proteomes" id="UP000199062">
    <property type="component" value="Unassembled WGS sequence"/>
</dbReference>
<evidence type="ECO:0000313" key="3">
    <source>
        <dbReference type="EMBL" id="SFR89957.1"/>
    </source>
</evidence>
<organism evidence="3 4">
    <name type="scientific">Halomicrobium zhouii</name>
    <dbReference type="NCBI Taxonomy" id="767519"/>
    <lineage>
        <taxon>Archaea</taxon>
        <taxon>Methanobacteriati</taxon>
        <taxon>Methanobacteriota</taxon>
        <taxon>Stenosarchaea group</taxon>
        <taxon>Halobacteria</taxon>
        <taxon>Halobacteriales</taxon>
        <taxon>Haloarculaceae</taxon>
        <taxon>Halomicrobium</taxon>
    </lineage>
</organism>
<dbReference type="STRING" id="767519.SAMN05216559_0717"/>
<feature type="transmembrane region" description="Helical" evidence="1">
    <location>
        <begin position="152"/>
        <end position="171"/>
    </location>
</feature>
<dbReference type="InterPro" id="IPR052710">
    <property type="entry name" value="CAAX_protease"/>
</dbReference>
<dbReference type="RefSeq" id="WP_089813945.1">
    <property type="nucleotide sequence ID" value="NZ_FOZK01000001.1"/>
</dbReference>
<reference evidence="3 4" key="1">
    <citation type="submission" date="2016-10" db="EMBL/GenBank/DDBJ databases">
        <authorList>
            <person name="de Groot N.N."/>
        </authorList>
    </citation>
    <scope>NUCLEOTIDE SEQUENCE [LARGE SCALE GENOMIC DNA]</scope>
    <source>
        <strain evidence="3 4">CGMCC 1.10457</strain>
    </source>
</reference>
<dbReference type="GO" id="GO:0004175">
    <property type="term" value="F:endopeptidase activity"/>
    <property type="evidence" value="ECO:0007669"/>
    <property type="project" value="UniProtKB-ARBA"/>
</dbReference>
<dbReference type="AlphaFoldDB" id="A0A1I6KFG8"/>
<feature type="domain" description="CAAX prenyl protease 2/Lysostaphin resistance protein A-like" evidence="2">
    <location>
        <begin position="151"/>
        <end position="245"/>
    </location>
</feature>
<feature type="transmembrane region" description="Helical" evidence="1">
    <location>
        <begin position="20"/>
        <end position="47"/>
    </location>
</feature>
<keyword evidence="1" id="KW-0472">Membrane</keyword>
<keyword evidence="4" id="KW-1185">Reference proteome</keyword>
<gene>
    <name evidence="3" type="ORF">SAMN05216559_0717</name>
</gene>
<dbReference type="GO" id="GO:0080120">
    <property type="term" value="P:CAAX-box protein maturation"/>
    <property type="evidence" value="ECO:0007669"/>
    <property type="project" value="UniProtKB-ARBA"/>
</dbReference>
<sequence length="262" mass="27297">MESTGAAVDRVDERVLLVSLFGAVAVISGAFLLALIFQSVVALALGVQSPEAIQGQPGLYTVLSASTFVGFIAAAVGFLSLRDEWDVLHVRRPTLRDVAFVVAGLLALAVAATVTSALVSAIIAVLDSVFGVDAQFATNEVIETGQQNPTTFLYMIPVAILLVGPGEELVFRGVVQGLLRRAVGVVPAILLASLLFGLGHYLAIASGNAWTYVFVAGAMGIVLGAIYEYTENIAVPVAIHGLWNAAIFANQWANATGASLPF</sequence>
<evidence type="ECO:0000259" key="2">
    <source>
        <dbReference type="Pfam" id="PF02517"/>
    </source>
</evidence>
<evidence type="ECO:0000313" key="4">
    <source>
        <dbReference type="Proteomes" id="UP000199062"/>
    </source>
</evidence>
<protein>
    <recommendedName>
        <fullName evidence="2">CAAX prenyl protease 2/Lysostaphin resistance protein A-like domain-containing protein</fullName>
    </recommendedName>
</protein>
<keyword evidence="1" id="KW-1133">Transmembrane helix</keyword>
<feature type="transmembrane region" description="Helical" evidence="1">
    <location>
        <begin position="100"/>
        <end position="126"/>
    </location>
</feature>
<accession>A0A1I6KFG8</accession>
<evidence type="ECO:0000256" key="1">
    <source>
        <dbReference type="SAM" id="Phobius"/>
    </source>
</evidence>
<proteinExistence type="predicted"/>
<dbReference type="InterPro" id="IPR003675">
    <property type="entry name" value="Rce1/LyrA-like_dom"/>
</dbReference>
<name>A0A1I6KFG8_9EURY</name>
<feature type="transmembrane region" description="Helical" evidence="1">
    <location>
        <begin position="59"/>
        <end position="79"/>
    </location>
</feature>
<dbReference type="PANTHER" id="PTHR36435">
    <property type="entry name" value="SLR1288 PROTEIN"/>
    <property type="match status" value="1"/>
</dbReference>
<dbReference type="PANTHER" id="PTHR36435:SF1">
    <property type="entry name" value="CAAX AMINO TERMINAL PROTEASE FAMILY PROTEIN"/>
    <property type="match status" value="1"/>
</dbReference>
<feature type="transmembrane region" description="Helical" evidence="1">
    <location>
        <begin position="183"/>
        <end position="203"/>
    </location>
</feature>
<feature type="transmembrane region" description="Helical" evidence="1">
    <location>
        <begin position="209"/>
        <end position="227"/>
    </location>
</feature>
<dbReference type="Pfam" id="PF02517">
    <property type="entry name" value="Rce1-like"/>
    <property type="match status" value="1"/>
</dbReference>
<dbReference type="EMBL" id="FOZK01000001">
    <property type="protein sequence ID" value="SFR89957.1"/>
    <property type="molecule type" value="Genomic_DNA"/>
</dbReference>
<keyword evidence="1" id="KW-0812">Transmembrane</keyword>
<dbReference type="OrthoDB" id="275779at2157"/>